<gene>
    <name evidence="2" type="ORF">UT39_C0005G0045</name>
</gene>
<dbReference type="EMBL" id="LBWP01000005">
    <property type="protein sequence ID" value="KKR11610.1"/>
    <property type="molecule type" value="Genomic_DNA"/>
</dbReference>
<comment type="caution">
    <text evidence="2">The sequence shown here is derived from an EMBL/GenBank/DDBJ whole genome shotgun (WGS) entry which is preliminary data.</text>
</comment>
<feature type="transmembrane region" description="Helical" evidence="1">
    <location>
        <begin position="74"/>
        <end position="91"/>
    </location>
</feature>
<keyword evidence="1" id="KW-0472">Membrane</keyword>
<organism evidence="2 3">
    <name type="scientific">Candidatus Woesebacteria bacterium GW2011_GWA1_39_21</name>
    <dbReference type="NCBI Taxonomy" id="1618550"/>
    <lineage>
        <taxon>Bacteria</taxon>
        <taxon>Candidatus Woeseibacteriota</taxon>
    </lineage>
</organism>
<keyword evidence="1" id="KW-1133">Transmembrane helix</keyword>
<dbReference type="STRING" id="1618550.UT39_C0005G0045"/>
<dbReference type="AlphaFoldDB" id="A0A0G0QMM9"/>
<dbReference type="Proteomes" id="UP000034246">
    <property type="component" value="Unassembled WGS sequence"/>
</dbReference>
<evidence type="ECO:0000313" key="3">
    <source>
        <dbReference type="Proteomes" id="UP000034246"/>
    </source>
</evidence>
<feature type="transmembrane region" description="Helical" evidence="1">
    <location>
        <begin position="30"/>
        <end position="53"/>
    </location>
</feature>
<name>A0A0G0QMM9_9BACT</name>
<reference evidence="2 3" key="1">
    <citation type="journal article" date="2015" name="Nature">
        <title>rRNA introns, odd ribosomes, and small enigmatic genomes across a large radiation of phyla.</title>
        <authorList>
            <person name="Brown C.T."/>
            <person name="Hug L.A."/>
            <person name="Thomas B.C."/>
            <person name="Sharon I."/>
            <person name="Castelle C.J."/>
            <person name="Singh A."/>
            <person name="Wilkins M.J."/>
            <person name="Williams K.H."/>
            <person name="Banfield J.F."/>
        </authorList>
    </citation>
    <scope>NUCLEOTIDE SEQUENCE [LARGE SCALE GENOMIC DNA]</scope>
</reference>
<evidence type="ECO:0000256" key="1">
    <source>
        <dbReference type="SAM" id="Phobius"/>
    </source>
</evidence>
<sequence length="403" mass="41829">MLNLIVTRLINPQIVSPINTYIGGNYANRIVTIAIDVGLIICVIAFIILFLIGGAQWVMSGGNKQSLENARNKIVNAIIGLLILLLLWILLQVINQIFGVNIGGLGVPQLSAPAPTPMPVTTGICQTSGVSCSCSCLSGYVPASICNAACSGTCQCVSTGVNPGTCGCDLGVPLSNSCNSPYSPVCFGQLACQCLLPPYPNGARCQSGSECQSGACVTSSDTDGDGYFVAGAGVCAVAADCNDNNTLVNPGQTQYFQDPIAGTLNDFNYDCADGDNNGDPNDKPPQLNCLSQPPQNLSCNNSPLDMSVYGSQIGWANSVPVCGATFNNATDTFYVCLASESITANCSGGGTFEGIICNQQCVTGNNCGSGAQQCVRWALRSVLPFPSYFDAAGFSSLTRMPCK</sequence>
<protein>
    <submittedName>
        <fullName evidence="2">Uncharacterized protein</fullName>
    </submittedName>
</protein>
<accession>A0A0G0QMM9</accession>
<keyword evidence="1" id="KW-0812">Transmembrane</keyword>
<evidence type="ECO:0000313" key="2">
    <source>
        <dbReference type="EMBL" id="KKR11610.1"/>
    </source>
</evidence>
<proteinExistence type="predicted"/>